<dbReference type="EnsemblPlants" id="OMERI01G12750.1">
    <property type="protein sequence ID" value="OMERI01G12750.1"/>
    <property type="gene ID" value="OMERI01G12750"/>
</dbReference>
<evidence type="ECO:0000313" key="4">
    <source>
        <dbReference type="Proteomes" id="UP000008021"/>
    </source>
</evidence>
<evidence type="ECO:0000313" key="3">
    <source>
        <dbReference type="EnsemblPlants" id="OMERI01G12750.1"/>
    </source>
</evidence>
<feature type="transmembrane region" description="Helical" evidence="2">
    <location>
        <begin position="97"/>
        <end position="116"/>
    </location>
</feature>
<dbReference type="Gramene" id="OMERI01G12750.1">
    <property type="protein sequence ID" value="OMERI01G12750.1"/>
    <property type="gene ID" value="OMERI01G12750"/>
</dbReference>
<keyword evidence="4" id="KW-1185">Reference proteome</keyword>
<keyword evidence="2" id="KW-0472">Membrane</keyword>
<feature type="transmembrane region" description="Helical" evidence="2">
    <location>
        <begin position="26"/>
        <end position="45"/>
    </location>
</feature>
<reference evidence="3" key="2">
    <citation type="submission" date="2018-05" db="EMBL/GenBank/DDBJ databases">
        <title>OmerRS3 (Oryza meridionalis Reference Sequence Version 3).</title>
        <authorList>
            <person name="Zhang J."/>
            <person name="Kudrna D."/>
            <person name="Lee S."/>
            <person name="Talag J."/>
            <person name="Welchert J."/>
            <person name="Wing R.A."/>
        </authorList>
    </citation>
    <scope>NUCLEOTIDE SEQUENCE [LARGE SCALE GENOMIC DNA]</scope>
    <source>
        <strain evidence="3">cv. OR44</strain>
    </source>
</reference>
<dbReference type="eggNOG" id="ENOG502QSWW">
    <property type="taxonomic scope" value="Eukaryota"/>
</dbReference>
<feature type="region of interest" description="Disordered" evidence="1">
    <location>
        <begin position="208"/>
        <end position="253"/>
    </location>
</feature>
<name>A0A0E0C1D8_9ORYZ</name>
<dbReference type="HOGENOM" id="CLU_1006042_0_0_1"/>
<dbReference type="Proteomes" id="UP000008021">
    <property type="component" value="Chromosome 1"/>
</dbReference>
<proteinExistence type="predicted"/>
<evidence type="ECO:0000256" key="2">
    <source>
        <dbReference type="SAM" id="Phobius"/>
    </source>
</evidence>
<dbReference type="STRING" id="40149.A0A0E0C1D8"/>
<evidence type="ECO:0008006" key="5">
    <source>
        <dbReference type="Google" id="ProtNLM"/>
    </source>
</evidence>
<feature type="compositionally biased region" description="Basic and acidic residues" evidence="1">
    <location>
        <begin position="214"/>
        <end position="223"/>
    </location>
</feature>
<keyword evidence="2" id="KW-1133">Transmembrane helix</keyword>
<organism evidence="3">
    <name type="scientific">Oryza meridionalis</name>
    <dbReference type="NCBI Taxonomy" id="40149"/>
    <lineage>
        <taxon>Eukaryota</taxon>
        <taxon>Viridiplantae</taxon>
        <taxon>Streptophyta</taxon>
        <taxon>Embryophyta</taxon>
        <taxon>Tracheophyta</taxon>
        <taxon>Spermatophyta</taxon>
        <taxon>Magnoliopsida</taxon>
        <taxon>Liliopsida</taxon>
        <taxon>Poales</taxon>
        <taxon>Poaceae</taxon>
        <taxon>BOP clade</taxon>
        <taxon>Oryzoideae</taxon>
        <taxon>Oryzeae</taxon>
        <taxon>Oryzinae</taxon>
        <taxon>Oryza</taxon>
    </lineage>
</organism>
<protein>
    <recommendedName>
        <fullName evidence="5">DUF4220 domain-containing protein</fullName>
    </recommendedName>
</protein>
<evidence type="ECO:0000256" key="1">
    <source>
        <dbReference type="SAM" id="MobiDB-lite"/>
    </source>
</evidence>
<dbReference type="AlphaFoldDB" id="A0A0E0C1D8"/>
<feature type="transmembrane region" description="Helical" evidence="2">
    <location>
        <begin position="57"/>
        <end position="77"/>
    </location>
</feature>
<keyword evidence="2" id="KW-0812">Transmembrane</keyword>
<reference evidence="3" key="1">
    <citation type="submission" date="2015-04" db="UniProtKB">
        <authorList>
            <consortium name="EnsemblPlants"/>
        </authorList>
    </citation>
    <scope>IDENTIFICATION</scope>
</reference>
<sequence length="277" mass="30055">MASTGSQPAGRTGNIEAIFDFINSEIVTAAVLAVLGALVVALSTYGRRCRHPALRFLVWGVSTVFLLLSTSIISELLESAKEKSCEKKTPMVTGKDNPASQCMWMVLLWVVLILIIKGNADTAASAVHMVAASPASGDVTIDGHKVRPPVEHLFKYCWLFYLVAKCIPVAQNWWQPGEIAIFVAFCVVAFAKVVNLGGRCLAAPATESHGWQPARREDSDWRPALRQGGGQWRPRREGGGRRRPRRRVVDGSPLDGTTVAAARAARGRWPAALAMGR</sequence>
<accession>A0A0E0C1D8</accession>